<dbReference type="Proteomes" id="UP000800038">
    <property type="component" value="Unassembled WGS sequence"/>
</dbReference>
<reference evidence="2" key="1">
    <citation type="journal article" date="2020" name="Stud. Mycol.">
        <title>101 Dothideomycetes genomes: a test case for predicting lifestyles and emergence of pathogens.</title>
        <authorList>
            <person name="Haridas S."/>
            <person name="Albert R."/>
            <person name="Binder M."/>
            <person name="Bloem J."/>
            <person name="Labutti K."/>
            <person name="Salamov A."/>
            <person name="Andreopoulos B."/>
            <person name="Baker S."/>
            <person name="Barry K."/>
            <person name="Bills G."/>
            <person name="Bluhm B."/>
            <person name="Cannon C."/>
            <person name="Castanera R."/>
            <person name="Culley D."/>
            <person name="Daum C."/>
            <person name="Ezra D."/>
            <person name="Gonzalez J."/>
            <person name="Henrissat B."/>
            <person name="Kuo A."/>
            <person name="Liang C."/>
            <person name="Lipzen A."/>
            <person name="Lutzoni F."/>
            <person name="Magnuson J."/>
            <person name="Mondo S."/>
            <person name="Nolan M."/>
            <person name="Ohm R."/>
            <person name="Pangilinan J."/>
            <person name="Park H.-J."/>
            <person name="Ramirez L."/>
            <person name="Alfaro M."/>
            <person name="Sun H."/>
            <person name="Tritt A."/>
            <person name="Yoshinaga Y."/>
            <person name="Zwiers L.-H."/>
            <person name="Turgeon B."/>
            <person name="Goodwin S."/>
            <person name="Spatafora J."/>
            <person name="Crous P."/>
            <person name="Grigoriev I."/>
        </authorList>
    </citation>
    <scope>NUCLEOTIDE SEQUENCE</scope>
    <source>
        <strain evidence="2">CBS 161.51</strain>
    </source>
</reference>
<sequence>MSATTRRSTRRTLAEPAQSASEQRAPELPKKKDRKPKAAVSGPVESHTVTKSKTVLTVKATSRANAPSTAPAPALPRTTRASRAKAAEIGEASPQRTLEQIEPVKRRRNGRLRIDSKKPEPAPAQSEPAHDENNDEQGIFFSQKFDSNLMNIAEEPQAQPVFVNGSESALALLHKIENAAKQSARIEPSLTDSETIPHHDVTMQPSPQRPTKRVFHESTATPDRPIAPTPNIFSRSFSAIKSRLFSTSIPKAPSTPQLPSPAQVLSPTPAKPLPPQNSLTEALSVPPTPVGERVKTPGRRKSTHNSMMRVLLKGIDREDKREAEAWAKQVIPGLKNDLAFREKRRRLEATVLFKDLNHFPSAKPWETGFGDPLADLDDEDVVPGWAVYLDMMAEEEEHVAKKHKTTHEVTPGDDEIPSINEQYAASSSARTSPKLHNSHGQSASLYDFQPRRSIDPSPMFATPVSHHEGGNIFSELQGHDTATQIRENDREVLQHATEETVHVHDPGMGSFSVPDDSDEDGEDTTMNSEASDADAAPLWTQPPPPAPVPAHAPLPGGPVADAPSVPAVQQPVDEIERQRQRLMKHTPAKPSRLREATYPSPSLFSDAGNESILAATPVQITASVASMFADMPGAELIELDDECQAAFDELVDSDEYKQQVAANVWPAATLTYESDEEDLSPA</sequence>
<feature type="compositionally biased region" description="Low complexity" evidence="1">
    <location>
        <begin position="46"/>
        <end position="81"/>
    </location>
</feature>
<organism evidence="2 3">
    <name type="scientific">Clathrospora elynae</name>
    <dbReference type="NCBI Taxonomy" id="706981"/>
    <lineage>
        <taxon>Eukaryota</taxon>
        <taxon>Fungi</taxon>
        <taxon>Dikarya</taxon>
        <taxon>Ascomycota</taxon>
        <taxon>Pezizomycotina</taxon>
        <taxon>Dothideomycetes</taxon>
        <taxon>Pleosporomycetidae</taxon>
        <taxon>Pleosporales</taxon>
        <taxon>Diademaceae</taxon>
        <taxon>Clathrospora</taxon>
    </lineage>
</organism>
<dbReference type="OrthoDB" id="3786084at2759"/>
<feature type="region of interest" description="Disordered" evidence="1">
    <location>
        <begin position="1"/>
        <end position="140"/>
    </location>
</feature>
<proteinExistence type="predicted"/>
<name>A0A6A5SDC0_9PLEO</name>
<protein>
    <submittedName>
        <fullName evidence="2">Uncharacterized protein</fullName>
    </submittedName>
</protein>
<evidence type="ECO:0000256" key="1">
    <source>
        <dbReference type="SAM" id="MobiDB-lite"/>
    </source>
</evidence>
<dbReference type="AlphaFoldDB" id="A0A6A5SDC0"/>
<feature type="region of interest" description="Disordered" evidence="1">
    <location>
        <begin position="424"/>
        <end position="458"/>
    </location>
</feature>
<accession>A0A6A5SDC0</accession>
<evidence type="ECO:0000313" key="2">
    <source>
        <dbReference type="EMBL" id="KAF1937614.1"/>
    </source>
</evidence>
<evidence type="ECO:0000313" key="3">
    <source>
        <dbReference type="Proteomes" id="UP000800038"/>
    </source>
</evidence>
<feature type="compositionally biased region" description="Polar residues" evidence="1">
    <location>
        <begin position="424"/>
        <end position="444"/>
    </location>
</feature>
<feature type="compositionally biased region" description="Polar residues" evidence="1">
    <location>
        <begin position="248"/>
        <end position="257"/>
    </location>
</feature>
<feature type="region of interest" description="Disordered" evidence="1">
    <location>
        <begin position="498"/>
        <end position="565"/>
    </location>
</feature>
<gene>
    <name evidence="2" type="ORF">EJ02DRAFT_458568</name>
</gene>
<feature type="compositionally biased region" description="Pro residues" evidence="1">
    <location>
        <begin position="540"/>
        <end position="556"/>
    </location>
</feature>
<feature type="region of interest" description="Disordered" evidence="1">
    <location>
        <begin position="248"/>
        <end position="305"/>
    </location>
</feature>
<keyword evidence="3" id="KW-1185">Reference proteome</keyword>
<dbReference type="EMBL" id="ML976131">
    <property type="protein sequence ID" value="KAF1937614.1"/>
    <property type="molecule type" value="Genomic_DNA"/>
</dbReference>